<dbReference type="AlphaFoldDB" id="A0A5N8V4R1"/>
<comment type="caution">
    <text evidence="3">The sequence shown here is derived from an EMBL/GenBank/DDBJ whole genome shotgun (WGS) entry which is preliminary data.</text>
</comment>
<dbReference type="OrthoDB" id="3823927at2"/>
<evidence type="ECO:0000259" key="2">
    <source>
        <dbReference type="Pfam" id="PF14016"/>
    </source>
</evidence>
<sequence length="274" mass="27525">MQNRSAADATAALHHRPQGDLMNAAARKNPRSRTSRQSYALGAAAVAALLATTACQSGSHDTADASKSSARPGASATATSSATSTTTSGATASDTATSGAKTSARPSGGSDESEQGGNTGTTTGGDSSSVPLCTLQDLSVSATNYDAKGEPVRHLLLVVTNTGRKKCDIQGAPEVTLGNAKAPAPARKETDPGEVLTLAPGGKAYAGLFATGGHRDTYDVRSMTLGLGSAGGESEPGKPVGVRMPVASFLADDGQWVTYWAGTEGLAMRPVTQS</sequence>
<feature type="region of interest" description="Disordered" evidence="1">
    <location>
        <begin position="55"/>
        <end position="131"/>
    </location>
</feature>
<gene>
    <name evidence="3" type="ORF">FNH09_00480</name>
</gene>
<dbReference type="Proteomes" id="UP000325849">
    <property type="component" value="Unassembled WGS sequence"/>
</dbReference>
<dbReference type="Pfam" id="PF14016">
    <property type="entry name" value="DUF4232"/>
    <property type="match status" value="1"/>
</dbReference>
<evidence type="ECO:0000313" key="4">
    <source>
        <dbReference type="Proteomes" id="UP000325849"/>
    </source>
</evidence>
<dbReference type="EMBL" id="VJZD01000001">
    <property type="protein sequence ID" value="MPY29866.1"/>
    <property type="molecule type" value="Genomic_DNA"/>
</dbReference>
<protein>
    <submittedName>
        <fullName evidence="3">DUF4232 domain-containing protein</fullName>
    </submittedName>
</protein>
<feature type="domain" description="DUF4232" evidence="2">
    <location>
        <begin position="133"/>
        <end position="218"/>
    </location>
</feature>
<feature type="region of interest" description="Disordered" evidence="1">
    <location>
        <begin position="1"/>
        <end position="38"/>
    </location>
</feature>
<organism evidence="3 4">
    <name type="scientific">Streptomyces adustus</name>
    <dbReference type="NCBI Taxonomy" id="1609272"/>
    <lineage>
        <taxon>Bacteria</taxon>
        <taxon>Bacillati</taxon>
        <taxon>Actinomycetota</taxon>
        <taxon>Actinomycetes</taxon>
        <taxon>Kitasatosporales</taxon>
        <taxon>Streptomycetaceae</taxon>
        <taxon>Streptomyces</taxon>
    </lineage>
</organism>
<proteinExistence type="predicted"/>
<keyword evidence="4" id="KW-1185">Reference proteome</keyword>
<feature type="compositionally biased region" description="Low complexity" evidence="1">
    <location>
        <begin position="68"/>
        <end position="104"/>
    </location>
</feature>
<name>A0A5N8V4R1_9ACTN</name>
<dbReference type="InterPro" id="IPR025326">
    <property type="entry name" value="DUF4232"/>
</dbReference>
<reference evidence="3 4" key="1">
    <citation type="submission" date="2019-07" db="EMBL/GenBank/DDBJ databases">
        <title>New species of Amycolatopsis and Streptomyces.</title>
        <authorList>
            <person name="Duangmal K."/>
            <person name="Teo W.F.A."/>
            <person name="Lipun K."/>
        </authorList>
    </citation>
    <scope>NUCLEOTIDE SEQUENCE [LARGE SCALE GENOMIC DNA]</scope>
    <source>
        <strain evidence="3 4">NBRC 109810</strain>
    </source>
</reference>
<evidence type="ECO:0000313" key="3">
    <source>
        <dbReference type="EMBL" id="MPY29866.1"/>
    </source>
</evidence>
<accession>A0A5N8V4R1</accession>
<evidence type="ECO:0000256" key="1">
    <source>
        <dbReference type="SAM" id="MobiDB-lite"/>
    </source>
</evidence>